<dbReference type="InterPro" id="IPR013112">
    <property type="entry name" value="FAD-bd_8"/>
</dbReference>
<dbReference type="InterPro" id="IPR017927">
    <property type="entry name" value="FAD-bd_FR_type"/>
</dbReference>
<organism evidence="10 11">
    <name type="scientific">Ambispora leptoticha</name>
    <dbReference type="NCBI Taxonomy" id="144679"/>
    <lineage>
        <taxon>Eukaryota</taxon>
        <taxon>Fungi</taxon>
        <taxon>Fungi incertae sedis</taxon>
        <taxon>Mucoromycota</taxon>
        <taxon>Glomeromycotina</taxon>
        <taxon>Glomeromycetes</taxon>
        <taxon>Archaeosporales</taxon>
        <taxon>Ambisporaceae</taxon>
        <taxon>Ambispora</taxon>
    </lineage>
</organism>
<dbReference type="PROSITE" id="PS51384">
    <property type="entry name" value="FAD_FR"/>
    <property type="match status" value="1"/>
</dbReference>
<dbReference type="Pfam" id="PF08022">
    <property type="entry name" value="FAD_binding_8"/>
    <property type="match status" value="1"/>
</dbReference>
<dbReference type="SFLD" id="SFLDG01169">
    <property type="entry name" value="NADPH_oxidase_subgroup_(NOX)"/>
    <property type="match status" value="1"/>
</dbReference>
<accession>A0A9N8ZDJ9</accession>
<dbReference type="OrthoDB" id="167398at2759"/>
<dbReference type="PANTHER" id="PTHR11972">
    <property type="entry name" value="NADPH OXIDASE"/>
    <property type="match status" value="1"/>
</dbReference>
<evidence type="ECO:0000256" key="7">
    <source>
        <dbReference type="ARBA" id="ARBA00023136"/>
    </source>
</evidence>
<dbReference type="EMBL" id="CAJVPS010000384">
    <property type="protein sequence ID" value="CAG8482268.1"/>
    <property type="molecule type" value="Genomic_DNA"/>
</dbReference>
<feature type="transmembrane region" description="Helical" evidence="8">
    <location>
        <begin position="15"/>
        <end position="34"/>
    </location>
</feature>
<evidence type="ECO:0000313" key="10">
    <source>
        <dbReference type="EMBL" id="CAG8482268.1"/>
    </source>
</evidence>
<proteinExistence type="predicted"/>
<evidence type="ECO:0000256" key="1">
    <source>
        <dbReference type="ARBA" id="ARBA00004141"/>
    </source>
</evidence>
<dbReference type="InterPro" id="IPR013121">
    <property type="entry name" value="Fe_red_NAD-bd_6"/>
</dbReference>
<dbReference type="InterPro" id="IPR013130">
    <property type="entry name" value="Fe3_Rdtase_TM_dom"/>
</dbReference>
<dbReference type="GO" id="GO:0006952">
    <property type="term" value="P:defense response"/>
    <property type="evidence" value="ECO:0007669"/>
    <property type="project" value="TreeGrafter"/>
</dbReference>
<dbReference type="GO" id="GO:0006811">
    <property type="term" value="P:monoatomic ion transport"/>
    <property type="evidence" value="ECO:0007669"/>
    <property type="project" value="UniProtKB-KW"/>
</dbReference>
<dbReference type="Gene3D" id="2.40.30.10">
    <property type="entry name" value="Translation factors"/>
    <property type="match status" value="1"/>
</dbReference>
<sequence>MPDSFFKREFAPKRLAFWIFWFTSHIGLFVYGFLKQKDDPELANLNVLQLSVWMSRGAGLCLAYDGAIILLPVLRNVIKYLRLTFLSRIIPFDENIWFHRQVAYSMLLWTLVHTFSHYINFYRLEMITNGARPAWKTHYETWGGLTGHAMLLMMLLMYTSAHNKIRKTSFETFWYTHHLAFFFMLCLYFHGYGCFVRTANNVCKGYRSWRFTIWSGGFYLFERILREIRARQSTQITKVISHPERTIELQFSKPSFHYKPGQYLFLNIPEISKLQWHPFTITSAPDDPYVSVHIRQVGDFTTALGDLFGCKTDYNRGGDQKGDTKYDEMNKQEEISLSTLKLPSLKIDGPYGAPAEDVFKNEIAILIGCGIGVTPFASVLKNIWYQHKNNRPSKLRRVELFWICREIGSFEWFQSLLKLFESTKMESGFLKFHIYLTSKLRHSTIENIIYNDVKGEYDPLTYLTSRTHYGRPNFTSIFDQMKRRIENGEYLPGKVRDVSTNVGVYYCGPNVLAKSIKAETKRVTTPGVIFNFHKEHF</sequence>
<dbReference type="PANTHER" id="PTHR11972:SF39">
    <property type="entry name" value="FAD-BINDING FR-TYPE DOMAIN-CONTAINING PROTEIN"/>
    <property type="match status" value="1"/>
</dbReference>
<keyword evidence="11" id="KW-1185">Reference proteome</keyword>
<evidence type="ECO:0000256" key="8">
    <source>
        <dbReference type="SAM" id="Phobius"/>
    </source>
</evidence>
<evidence type="ECO:0000256" key="4">
    <source>
        <dbReference type="ARBA" id="ARBA00022989"/>
    </source>
</evidence>
<dbReference type="SUPFAM" id="SSF63380">
    <property type="entry name" value="Riboflavin synthase domain-like"/>
    <property type="match status" value="1"/>
</dbReference>
<dbReference type="GO" id="GO:0016175">
    <property type="term" value="F:superoxide-generating NAD(P)H oxidase activity"/>
    <property type="evidence" value="ECO:0007669"/>
    <property type="project" value="TreeGrafter"/>
</dbReference>
<dbReference type="SFLD" id="SFLDG01168">
    <property type="entry name" value="Ferric_reductase_subgroup_(FRE"/>
    <property type="match status" value="1"/>
</dbReference>
<dbReference type="InterPro" id="IPR017938">
    <property type="entry name" value="Riboflavin_synthase-like_b-brl"/>
</dbReference>
<feature type="transmembrane region" description="Helical" evidence="8">
    <location>
        <begin position="142"/>
        <end position="161"/>
    </location>
</feature>
<keyword evidence="3" id="KW-0249">Electron transport</keyword>
<dbReference type="SFLD" id="SFLDS00052">
    <property type="entry name" value="Ferric_Reductase_Domain"/>
    <property type="match status" value="1"/>
</dbReference>
<keyword evidence="2 8" id="KW-0812">Transmembrane</keyword>
<comment type="caution">
    <text evidence="10">The sequence shown here is derived from an EMBL/GenBank/DDBJ whole genome shotgun (WGS) entry which is preliminary data.</text>
</comment>
<keyword evidence="5" id="KW-0560">Oxidoreductase</keyword>
<dbReference type="CDD" id="cd06186">
    <property type="entry name" value="NOX_Duox_like_FAD_NADP"/>
    <property type="match status" value="1"/>
</dbReference>
<dbReference type="InterPro" id="IPR000778">
    <property type="entry name" value="Cyt_b245_heavy_chain"/>
</dbReference>
<reference evidence="10" key="1">
    <citation type="submission" date="2021-06" db="EMBL/GenBank/DDBJ databases">
        <authorList>
            <person name="Kallberg Y."/>
            <person name="Tangrot J."/>
            <person name="Rosling A."/>
        </authorList>
    </citation>
    <scope>NUCLEOTIDE SEQUENCE</scope>
    <source>
        <strain evidence="10">FL130A</strain>
    </source>
</reference>
<protein>
    <submittedName>
        <fullName evidence="10">7855_t:CDS:1</fullName>
    </submittedName>
</protein>
<keyword evidence="6" id="KW-0406">Ion transport</keyword>
<feature type="domain" description="FAD-binding FR-type" evidence="9">
    <location>
        <begin position="229"/>
        <end position="357"/>
    </location>
</feature>
<dbReference type="Pfam" id="PF08030">
    <property type="entry name" value="NAD_binding_6"/>
    <property type="match status" value="1"/>
</dbReference>
<name>A0A9N8ZDJ9_9GLOM</name>
<gene>
    <name evidence="10" type="ORF">ALEPTO_LOCUS2552</name>
</gene>
<dbReference type="AlphaFoldDB" id="A0A9N8ZDJ9"/>
<feature type="transmembrane region" description="Helical" evidence="8">
    <location>
        <begin position="173"/>
        <end position="193"/>
    </location>
</feature>
<dbReference type="SUPFAM" id="SSF52343">
    <property type="entry name" value="Ferredoxin reductase-like, C-terminal NADP-linked domain"/>
    <property type="match status" value="1"/>
</dbReference>
<dbReference type="Proteomes" id="UP000789508">
    <property type="component" value="Unassembled WGS sequence"/>
</dbReference>
<evidence type="ECO:0000259" key="9">
    <source>
        <dbReference type="PROSITE" id="PS51384"/>
    </source>
</evidence>
<dbReference type="FunFam" id="2.40.30.10:FF:000091">
    <property type="entry name" value="NADPH oxidase (NoxA), putative"/>
    <property type="match status" value="1"/>
</dbReference>
<keyword evidence="7 8" id="KW-0472">Membrane</keyword>
<comment type="subcellular location">
    <subcellularLocation>
        <location evidence="1">Membrane</location>
        <topology evidence="1">Multi-pass membrane protein</topology>
    </subcellularLocation>
</comment>
<evidence type="ECO:0000256" key="6">
    <source>
        <dbReference type="ARBA" id="ARBA00023065"/>
    </source>
</evidence>
<evidence type="ECO:0000256" key="2">
    <source>
        <dbReference type="ARBA" id="ARBA00022692"/>
    </source>
</evidence>
<feature type="transmembrane region" description="Helical" evidence="8">
    <location>
        <begin position="54"/>
        <end position="74"/>
    </location>
</feature>
<dbReference type="GO" id="GO:0042554">
    <property type="term" value="P:superoxide anion generation"/>
    <property type="evidence" value="ECO:0007669"/>
    <property type="project" value="TreeGrafter"/>
</dbReference>
<dbReference type="InterPro" id="IPR050369">
    <property type="entry name" value="RBOH/FRE"/>
</dbReference>
<dbReference type="Pfam" id="PF01794">
    <property type="entry name" value="Ferric_reduct"/>
    <property type="match status" value="1"/>
</dbReference>
<dbReference type="Gene3D" id="3.40.50.80">
    <property type="entry name" value="Nucleotide-binding domain of ferredoxin-NADP reductase (FNR) module"/>
    <property type="match status" value="1"/>
</dbReference>
<dbReference type="PRINTS" id="PR00466">
    <property type="entry name" value="GP91PHOX"/>
</dbReference>
<feature type="transmembrane region" description="Helical" evidence="8">
    <location>
        <begin position="102"/>
        <end position="122"/>
    </location>
</feature>
<evidence type="ECO:0000313" key="11">
    <source>
        <dbReference type="Proteomes" id="UP000789508"/>
    </source>
</evidence>
<dbReference type="GO" id="GO:0043020">
    <property type="term" value="C:NADPH oxidase complex"/>
    <property type="evidence" value="ECO:0007669"/>
    <property type="project" value="TreeGrafter"/>
</dbReference>
<keyword evidence="6" id="KW-0813">Transport</keyword>
<dbReference type="InterPro" id="IPR039261">
    <property type="entry name" value="FNR_nucleotide-bd"/>
</dbReference>
<keyword evidence="4 8" id="KW-1133">Transmembrane helix</keyword>
<evidence type="ECO:0000256" key="3">
    <source>
        <dbReference type="ARBA" id="ARBA00022982"/>
    </source>
</evidence>
<evidence type="ECO:0000256" key="5">
    <source>
        <dbReference type="ARBA" id="ARBA00023002"/>
    </source>
</evidence>